<keyword evidence="2" id="KW-1185">Reference proteome</keyword>
<reference evidence="1 2" key="1">
    <citation type="submission" date="2015-01" db="EMBL/GenBank/DDBJ databases">
        <title>Evolution of Trichinella species and genotypes.</title>
        <authorList>
            <person name="Korhonen P.K."/>
            <person name="Edoardo P."/>
            <person name="Giuseppe L.R."/>
            <person name="Gasser R.B."/>
        </authorList>
    </citation>
    <scope>NUCLEOTIDE SEQUENCE [LARGE SCALE GENOMIC DNA]</scope>
    <source>
        <strain evidence="1">ISS1980</strain>
    </source>
</reference>
<gene>
    <name evidence="1" type="ORF">T10_11241</name>
</gene>
<sequence>MPQQKIDLVKTRLSVRFQLKACLANEKMIFDEC</sequence>
<dbReference type="EMBL" id="JYDO01002399">
    <property type="protein sequence ID" value="KRZ63552.1"/>
    <property type="molecule type" value="Genomic_DNA"/>
</dbReference>
<proteinExistence type="predicted"/>
<dbReference type="AlphaFoldDB" id="A0A0V1LVN6"/>
<protein>
    <submittedName>
        <fullName evidence="1">Uncharacterized protein</fullName>
    </submittedName>
</protein>
<name>A0A0V1LVN6_9BILA</name>
<accession>A0A0V1LVN6</accession>
<organism evidence="1 2">
    <name type="scientific">Trichinella papuae</name>
    <dbReference type="NCBI Taxonomy" id="268474"/>
    <lineage>
        <taxon>Eukaryota</taxon>
        <taxon>Metazoa</taxon>
        <taxon>Ecdysozoa</taxon>
        <taxon>Nematoda</taxon>
        <taxon>Enoplea</taxon>
        <taxon>Dorylaimia</taxon>
        <taxon>Trichinellida</taxon>
        <taxon>Trichinellidae</taxon>
        <taxon>Trichinella</taxon>
    </lineage>
</organism>
<evidence type="ECO:0000313" key="1">
    <source>
        <dbReference type="EMBL" id="KRZ63552.1"/>
    </source>
</evidence>
<dbReference type="Proteomes" id="UP000054843">
    <property type="component" value="Unassembled WGS sequence"/>
</dbReference>
<comment type="caution">
    <text evidence="1">The sequence shown here is derived from an EMBL/GenBank/DDBJ whole genome shotgun (WGS) entry which is preliminary data.</text>
</comment>
<evidence type="ECO:0000313" key="2">
    <source>
        <dbReference type="Proteomes" id="UP000054843"/>
    </source>
</evidence>